<name>A0A914IEU5_GLORO</name>
<dbReference type="Proteomes" id="UP000887572">
    <property type="component" value="Unplaced"/>
</dbReference>
<dbReference type="WBParaSite" id="Gr19_v10_g9954.t1">
    <property type="protein sequence ID" value="Gr19_v10_g9954.t1"/>
    <property type="gene ID" value="Gr19_v10_g9954"/>
</dbReference>
<protein>
    <submittedName>
        <fullName evidence="2">Uncharacterized protein</fullName>
    </submittedName>
</protein>
<evidence type="ECO:0000313" key="1">
    <source>
        <dbReference type="Proteomes" id="UP000887572"/>
    </source>
</evidence>
<sequence>MDGRAWGRNDVKWEKRKKPHWMGGGVYFRRINRLSPNPTNGCKKLYQIHPNIVFGSKDELLRLSRQSTSSEQQIRADSDMDGWFDRQLRVPKPKSSTAPNYSDELSQLDALVDAVDELYPSSPELRAFKSSPKRAQKFIRFG</sequence>
<accession>A0A914IEU5</accession>
<dbReference type="AlphaFoldDB" id="A0A914IEU5"/>
<proteinExistence type="predicted"/>
<keyword evidence="1" id="KW-1185">Reference proteome</keyword>
<reference evidence="2" key="1">
    <citation type="submission" date="2022-11" db="UniProtKB">
        <authorList>
            <consortium name="WormBaseParasite"/>
        </authorList>
    </citation>
    <scope>IDENTIFICATION</scope>
</reference>
<evidence type="ECO:0000313" key="2">
    <source>
        <dbReference type="WBParaSite" id="Gr19_v10_g9954.t1"/>
    </source>
</evidence>
<organism evidence="1 2">
    <name type="scientific">Globodera rostochiensis</name>
    <name type="common">Golden nematode worm</name>
    <name type="synonym">Heterodera rostochiensis</name>
    <dbReference type="NCBI Taxonomy" id="31243"/>
    <lineage>
        <taxon>Eukaryota</taxon>
        <taxon>Metazoa</taxon>
        <taxon>Ecdysozoa</taxon>
        <taxon>Nematoda</taxon>
        <taxon>Chromadorea</taxon>
        <taxon>Rhabditida</taxon>
        <taxon>Tylenchina</taxon>
        <taxon>Tylenchomorpha</taxon>
        <taxon>Tylenchoidea</taxon>
        <taxon>Heteroderidae</taxon>
        <taxon>Heteroderinae</taxon>
        <taxon>Globodera</taxon>
    </lineage>
</organism>